<name>A0A2U1NEB1_ARTAN</name>
<dbReference type="OrthoDB" id="10253254at2759"/>
<accession>A0A2U1NEB1</accession>
<dbReference type="EMBL" id="PKPP01003017">
    <property type="protein sequence ID" value="PWA71821.1"/>
    <property type="molecule type" value="Genomic_DNA"/>
</dbReference>
<proteinExistence type="predicted"/>
<sequence>MSSPERWEAKQLKASGVLGVKDHPVYHDEIEEGVLYQDVCAEKEVEVELNEDEPAFLQGKTKYLIDMSPVKILKNPEGSLSRARALQAALSKERKEIEGQTKTKNDH</sequence>
<keyword evidence="2" id="KW-1185">Reference proteome</keyword>
<organism evidence="1 2">
    <name type="scientific">Artemisia annua</name>
    <name type="common">Sweet wormwood</name>
    <dbReference type="NCBI Taxonomy" id="35608"/>
    <lineage>
        <taxon>Eukaryota</taxon>
        <taxon>Viridiplantae</taxon>
        <taxon>Streptophyta</taxon>
        <taxon>Embryophyta</taxon>
        <taxon>Tracheophyta</taxon>
        <taxon>Spermatophyta</taxon>
        <taxon>Magnoliopsida</taxon>
        <taxon>eudicotyledons</taxon>
        <taxon>Gunneridae</taxon>
        <taxon>Pentapetalae</taxon>
        <taxon>asterids</taxon>
        <taxon>campanulids</taxon>
        <taxon>Asterales</taxon>
        <taxon>Asteraceae</taxon>
        <taxon>Asteroideae</taxon>
        <taxon>Anthemideae</taxon>
        <taxon>Artemisiinae</taxon>
        <taxon>Artemisia</taxon>
    </lineage>
</organism>
<protein>
    <submittedName>
        <fullName evidence="1">Uncharacterized protein</fullName>
    </submittedName>
</protein>
<dbReference type="AlphaFoldDB" id="A0A2U1NEB1"/>
<gene>
    <name evidence="1" type="ORF">CTI12_AA277940</name>
</gene>
<dbReference type="STRING" id="35608.A0A2U1NEB1"/>
<comment type="caution">
    <text evidence="1">The sequence shown here is derived from an EMBL/GenBank/DDBJ whole genome shotgun (WGS) entry which is preliminary data.</text>
</comment>
<dbReference type="Proteomes" id="UP000245207">
    <property type="component" value="Unassembled WGS sequence"/>
</dbReference>
<evidence type="ECO:0000313" key="2">
    <source>
        <dbReference type="Proteomes" id="UP000245207"/>
    </source>
</evidence>
<evidence type="ECO:0000313" key="1">
    <source>
        <dbReference type="EMBL" id="PWA71821.1"/>
    </source>
</evidence>
<reference evidence="1 2" key="1">
    <citation type="journal article" date="2018" name="Mol. Plant">
        <title>The genome of Artemisia annua provides insight into the evolution of Asteraceae family and artemisinin biosynthesis.</title>
        <authorList>
            <person name="Shen Q."/>
            <person name="Zhang L."/>
            <person name="Liao Z."/>
            <person name="Wang S."/>
            <person name="Yan T."/>
            <person name="Shi P."/>
            <person name="Liu M."/>
            <person name="Fu X."/>
            <person name="Pan Q."/>
            <person name="Wang Y."/>
            <person name="Lv Z."/>
            <person name="Lu X."/>
            <person name="Zhang F."/>
            <person name="Jiang W."/>
            <person name="Ma Y."/>
            <person name="Chen M."/>
            <person name="Hao X."/>
            <person name="Li L."/>
            <person name="Tang Y."/>
            <person name="Lv G."/>
            <person name="Zhou Y."/>
            <person name="Sun X."/>
            <person name="Brodelius P.E."/>
            <person name="Rose J.K.C."/>
            <person name="Tang K."/>
        </authorList>
    </citation>
    <scope>NUCLEOTIDE SEQUENCE [LARGE SCALE GENOMIC DNA]</scope>
    <source>
        <strain evidence="2">cv. Huhao1</strain>
        <tissue evidence="1">Leaf</tissue>
    </source>
</reference>